<feature type="domain" description="Methyltransferase small" evidence="3">
    <location>
        <begin position="28"/>
        <end position="194"/>
    </location>
</feature>
<reference evidence="4 5" key="1">
    <citation type="submission" date="2016-10" db="EMBL/GenBank/DDBJ databases">
        <authorList>
            <person name="de Groot N.N."/>
        </authorList>
    </citation>
    <scope>NUCLEOTIDE SEQUENCE [LARGE SCALE GENOMIC DNA]</scope>
    <source>
        <strain evidence="4 5">DSM 21632</strain>
    </source>
</reference>
<dbReference type="InterPro" id="IPR007848">
    <property type="entry name" value="Small_mtfrase_dom"/>
</dbReference>
<protein>
    <submittedName>
        <fullName evidence="4">16S rRNA m(2)G 1207 methyltransferase</fullName>
    </submittedName>
</protein>
<evidence type="ECO:0000313" key="5">
    <source>
        <dbReference type="Proteomes" id="UP000199163"/>
    </source>
</evidence>
<dbReference type="AlphaFoldDB" id="A0A1G8HJ16"/>
<dbReference type="Gene3D" id="3.40.50.150">
    <property type="entry name" value="Vaccinia Virus protein VP39"/>
    <property type="match status" value="1"/>
</dbReference>
<evidence type="ECO:0000256" key="2">
    <source>
        <dbReference type="ARBA" id="ARBA00022679"/>
    </source>
</evidence>
<gene>
    <name evidence="4" type="ORF">SAMN05192534_12031</name>
</gene>
<organism evidence="4 5">
    <name type="scientific">Alteribacillus persepolensis</name>
    <dbReference type="NCBI Taxonomy" id="568899"/>
    <lineage>
        <taxon>Bacteria</taxon>
        <taxon>Bacillati</taxon>
        <taxon>Bacillota</taxon>
        <taxon>Bacilli</taxon>
        <taxon>Bacillales</taxon>
        <taxon>Bacillaceae</taxon>
        <taxon>Alteribacillus</taxon>
    </lineage>
</organism>
<dbReference type="PANTHER" id="PTHR47816">
    <property type="entry name" value="RIBOSOMAL RNA SMALL SUBUNIT METHYLTRANSFERASE C"/>
    <property type="match status" value="1"/>
</dbReference>
<accession>A0A1G8HJ16</accession>
<keyword evidence="1 4" id="KW-0489">Methyltransferase</keyword>
<sequence>MGSHYFDQSPHKASEEKTIEAVLRGNKWMFTSDHAVFSKKEIDFGSKTLIEAFRWPEVDGDVLDVGCGYGPIGITLASETSRNVWLVDVNTRALALAEKNVSRYHLNNVHVQESDLFERIQRDDFAAIVTNPPIRAGKDVVFDLYEKAHQYLRSRGELWVVIQKKQGAPSTKEKLLSLFSDVETVKKNKGYHVFCAKKS</sequence>
<dbReference type="OrthoDB" id="9764961at2"/>
<dbReference type="GO" id="GO:0008757">
    <property type="term" value="F:S-adenosylmethionine-dependent methyltransferase activity"/>
    <property type="evidence" value="ECO:0007669"/>
    <property type="project" value="InterPro"/>
</dbReference>
<dbReference type="GO" id="GO:0032259">
    <property type="term" value="P:methylation"/>
    <property type="evidence" value="ECO:0007669"/>
    <property type="project" value="UniProtKB-KW"/>
</dbReference>
<dbReference type="InterPro" id="IPR046977">
    <property type="entry name" value="RsmC/RlmG"/>
</dbReference>
<evidence type="ECO:0000313" key="4">
    <source>
        <dbReference type="EMBL" id="SDI06585.1"/>
    </source>
</evidence>
<dbReference type="RefSeq" id="WP_091275134.1">
    <property type="nucleotide sequence ID" value="NZ_FNDK01000020.1"/>
</dbReference>
<keyword evidence="2 4" id="KW-0808">Transferase</keyword>
<dbReference type="CDD" id="cd02440">
    <property type="entry name" value="AdoMet_MTases"/>
    <property type="match status" value="1"/>
</dbReference>
<keyword evidence="5" id="KW-1185">Reference proteome</keyword>
<proteinExistence type="predicted"/>
<dbReference type="SUPFAM" id="SSF53335">
    <property type="entry name" value="S-adenosyl-L-methionine-dependent methyltransferases"/>
    <property type="match status" value="1"/>
</dbReference>
<dbReference type="STRING" id="568899.SAMN05192534_12031"/>
<dbReference type="PANTHER" id="PTHR47816:SF4">
    <property type="entry name" value="RIBOSOMAL RNA SMALL SUBUNIT METHYLTRANSFERASE C"/>
    <property type="match status" value="1"/>
</dbReference>
<dbReference type="InterPro" id="IPR029063">
    <property type="entry name" value="SAM-dependent_MTases_sf"/>
</dbReference>
<evidence type="ECO:0000256" key="1">
    <source>
        <dbReference type="ARBA" id="ARBA00022603"/>
    </source>
</evidence>
<name>A0A1G8HJ16_9BACI</name>
<evidence type="ECO:0000259" key="3">
    <source>
        <dbReference type="Pfam" id="PF05175"/>
    </source>
</evidence>
<dbReference type="Proteomes" id="UP000199163">
    <property type="component" value="Unassembled WGS sequence"/>
</dbReference>
<dbReference type="EMBL" id="FNDK01000020">
    <property type="protein sequence ID" value="SDI06585.1"/>
    <property type="molecule type" value="Genomic_DNA"/>
</dbReference>
<dbReference type="Pfam" id="PF05175">
    <property type="entry name" value="MTS"/>
    <property type="match status" value="1"/>
</dbReference>